<name>E9D553_COCPS</name>
<keyword evidence="2" id="KW-1185">Reference proteome</keyword>
<gene>
    <name evidence="1" type="ORF">CPSG_05321</name>
</gene>
<dbReference type="HOGENOM" id="CLU_2589582_0_0_1"/>
<proteinExistence type="predicted"/>
<dbReference type="Proteomes" id="UP000002497">
    <property type="component" value="Unassembled WGS sequence"/>
</dbReference>
<evidence type="ECO:0000313" key="1">
    <source>
        <dbReference type="EMBL" id="EFW18635.1"/>
    </source>
</evidence>
<dbReference type="VEuPathDB" id="FungiDB:CPSG_05321"/>
<reference evidence="2" key="2">
    <citation type="submission" date="2010-03" db="EMBL/GenBank/DDBJ databases">
        <title>The genome sequence of Coccidioides posadasii strain Silveira.</title>
        <authorList>
            <consortium name="The Broad Institute Genome Sequencing Center for Infectious Disease"/>
            <person name="Neafsey D."/>
            <person name="Orbach M."/>
            <person name="Henn M.R."/>
            <person name="Cole G.T."/>
            <person name="Galgiani J."/>
            <person name="Gardner M.J."/>
            <person name="Kirkland T.N."/>
            <person name="Taylor J.W."/>
            <person name="Young S.K."/>
            <person name="Zeng Q."/>
            <person name="Koehrsen M."/>
            <person name="Alvarado L."/>
            <person name="Berlin A."/>
            <person name="Borenstein D."/>
            <person name="Chapman S.B."/>
            <person name="Chen Z."/>
            <person name="Engels R."/>
            <person name="Freedman E."/>
            <person name="Gellesch M."/>
            <person name="Goldberg J."/>
            <person name="Griggs A."/>
            <person name="Gujja S."/>
            <person name="Heilman E."/>
            <person name="Heiman D."/>
            <person name="Howarth C."/>
            <person name="Jen D."/>
            <person name="Larson L."/>
            <person name="Mehta T."/>
            <person name="Neiman D."/>
            <person name="Park D."/>
            <person name="Pearson M."/>
            <person name="Richards J."/>
            <person name="Roberts A."/>
            <person name="Saif S."/>
            <person name="Shea T."/>
            <person name="Shenoy N."/>
            <person name="Sisk P."/>
            <person name="Stolte C."/>
            <person name="Sykes S."/>
            <person name="Walk T."/>
            <person name="White J."/>
            <person name="Yandava C."/>
            <person name="Haas B."/>
            <person name="Nusbaum C."/>
            <person name="Birren B."/>
        </authorList>
    </citation>
    <scope>NUCLEOTIDE SEQUENCE [LARGE SCALE GENOMIC DNA]</scope>
    <source>
        <strain evidence="2">RMSCC 757 / Silveira</strain>
    </source>
</reference>
<accession>E9D553</accession>
<dbReference type="EMBL" id="GL636492">
    <property type="protein sequence ID" value="EFW18635.1"/>
    <property type="molecule type" value="Genomic_DNA"/>
</dbReference>
<protein>
    <submittedName>
        <fullName evidence="1">Uncharacterized protein</fullName>
    </submittedName>
</protein>
<evidence type="ECO:0000313" key="2">
    <source>
        <dbReference type="Proteomes" id="UP000002497"/>
    </source>
</evidence>
<sequence>MELPCLHPQCISSTGRRSPYILHLCLIGTLLRRTNAPRIRLQQHQTVPVRCNINRFFDSNEGSNLHRNTFILSSCFDFRD</sequence>
<organism evidence="2">
    <name type="scientific">Coccidioides posadasii (strain RMSCC 757 / Silveira)</name>
    <name type="common">Valley fever fungus</name>
    <dbReference type="NCBI Taxonomy" id="443226"/>
    <lineage>
        <taxon>Eukaryota</taxon>
        <taxon>Fungi</taxon>
        <taxon>Dikarya</taxon>
        <taxon>Ascomycota</taxon>
        <taxon>Pezizomycotina</taxon>
        <taxon>Eurotiomycetes</taxon>
        <taxon>Eurotiomycetidae</taxon>
        <taxon>Onygenales</taxon>
        <taxon>Onygenaceae</taxon>
        <taxon>Coccidioides</taxon>
    </lineage>
</organism>
<dbReference type="AlphaFoldDB" id="E9D553"/>
<reference evidence="2" key="1">
    <citation type="journal article" date="2010" name="Genome Res.">
        <title>Population genomic sequencing of Coccidioides fungi reveals recent hybridization and transposon control.</title>
        <authorList>
            <person name="Neafsey D.E."/>
            <person name="Barker B.M."/>
            <person name="Sharpton T.J."/>
            <person name="Stajich J.E."/>
            <person name="Park D.J."/>
            <person name="Whiston E."/>
            <person name="Hung C.-Y."/>
            <person name="McMahan C."/>
            <person name="White J."/>
            <person name="Sykes S."/>
            <person name="Heiman D."/>
            <person name="Young S."/>
            <person name="Zeng Q."/>
            <person name="Abouelleil A."/>
            <person name="Aftuck L."/>
            <person name="Bessette D."/>
            <person name="Brown A."/>
            <person name="FitzGerald M."/>
            <person name="Lui A."/>
            <person name="Macdonald J.P."/>
            <person name="Priest M."/>
            <person name="Orbach M.J."/>
            <person name="Galgiani J.N."/>
            <person name="Kirkland T.N."/>
            <person name="Cole G.T."/>
            <person name="Birren B.W."/>
            <person name="Henn M.R."/>
            <person name="Taylor J.W."/>
            <person name="Rounsley S.D."/>
        </authorList>
    </citation>
    <scope>NUCLEOTIDE SEQUENCE [LARGE SCALE GENOMIC DNA]</scope>
    <source>
        <strain evidence="2">RMSCC 757 / Silveira</strain>
    </source>
</reference>